<evidence type="ECO:0000313" key="3">
    <source>
        <dbReference type="Proteomes" id="UP000228614"/>
    </source>
</evidence>
<feature type="transmembrane region" description="Helical" evidence="1">
    <location>
        <begin position="116"/>
        <end position="134"/>
    </location>
</feature>
<feature type="transmembrane region" description="Helical" evidence="1">
    <location>
        <begin position="73"/>
        <end position="95"/>
    </location>
</feature>
<name>A0A2H0V7Q4_9BACT</name>
<accession>A0A2H0V7Q4</accession>
<keyword evidence="1" id="KW-1133">Transmembrane helix</keyword>
<evidence type="ECO:0000313" key="2">
    <source>
        <dbReference type="EMBL" id="PIR95135.1"/>
    </source>
</evidence>
<sequence length="146" mass="15843">MKLFKKVNLSHLILLFCLIFIFLVPFFVFAEPPGENQDSYSENSGGMTKSLLNNVADSAGYEKGTSVGDVVSAVINGFFALIGTIFLIYIFYSGYLWIGAPGEEQVKRAKDQIKNAIWGIIVVIGAYAIVKFVLDALLGGGGTYVS</sequence>
<dbReference type="Pfam" id="PF18895">
    <property type="entry name" value="T4SS_pilin"/>
    <property type="match status" value="1"/>
</dbReference>
<protein>
    <submittedName>
        <fullName evidence="2">Uncharacterized protein</fullName>
    </submittedName>
</protein>
<organism evidence="2 3">
    <name type="scientific">Candidatus Falkowbacteria bacterium CG10_big_fil_rev_8_21_14_0_10_37_6</name>
    <dbReference type="NCBI Taxonomy" id="1974563"/>
    <lineage>
        <taxon>Bacteria</taxon>
        <taxon>Candidatus Falkowiibacteriota</taxon>
    </lineage>
</organism>
<reference evidence="3" key="1">
    <citation type="submission" date="2017-09" db="EMBL/GenBank/DDBJ databases">
        <title>Depth-based differentiation of microbial function through sediment-hosted aquifers and enrichment of novel symbionts in the deep terrestrial subsurface.</title>
        <authorList>
            <person name="Probst A.J."/>
            <person name="Ladd B."/>
            <person name="Jarett J.K."/>
            <person name="Geller-Mcgrath D.E."/>
            <person name="Sieber C.M.K."/>
            <person name="Emerson J.B."/>
            <person name="Anantharaman K."/>
            <person name="Thomas B.C."/>
            <person name="Malmstrom R."/>
            <person name="Stieglmeier M."/>
            <person name="Klingl A."/>
            <person name="Woyke T."/>
            <person name="Ryan C.M."/>
            <person name="Banfield J.F."/>
        </authorList>
    </citation>
    <scope>NUCLEOTIDE SEQUENCE [LARGE SCALE GENOMIC DNA]</scope>
</reference>
<keyword evidence="1" id="KW-0812">Transmembrane</keyword>
<dbReference type="InterPro" id="IPR043993">
    <property type="entry name" value="T4SS_pilin"/>
</dbReference>
<evidence type="ECO:0000256" key="1">
    <source>
        <dbReference type="SAM" id="Phobius"/>
    </source>
</evidence>
<keyword evidence="1" id="KW-0472">Membrane</keyword>
<dbReference type="Proteomes" id="UP000228614">
    <property type="component" value="Unassembled WGS sequence"/>
</dbReference>
<comment type="caution">
    <text evidence="2">The sequence shown here is derived from an EMBL/GenBank/DDBJ whole genome shotgun (WGS) entry which is preliminary data.</text>
</comment>
<dbReference type="AlphaFoldDB" id="A0A2H0V7Q4"/>
<gene>
    <name evidence="2" type="ORF">COT95_00335</name>
</gene>
<proteinExistence type="predicted"/>
<dbReference type="EMBL" id="PFAN01000019">
    <property type="protein sequence ID" value="PIR95135.1"/>
    <property type="molecule type" value="Genomic_DNA"/>
</dbReference>